<protein>
    <submittedName>
        <fullName evidence="1">C4-type Zn-finger protein</fullName>
    </submittedName>
</protein>
<evidence type="ECO:0000313" key="2">
    <source>
        <dbReference type="Proteomes" id="UP000589620"/>
    </source>
</evidence>
<sequence length="72" mass="7949">MREASCPQCRGVARLVSNPYYGAGLAVHRDLLVCQDCGYSGFAENEDVAPDEAAPPPREGALRRLLRFVTRR</sequence>
<proteinExistence type="predicted"/>
<dbReference type="Proteomes" id="UP000589620">
    <property type="component" value="Unassembled WGS sequence"/>
</dbReference>
<keyword evidence="2" id="KW-1185">Reference proteome</keyword>
<dbReference type="AlphaFoldDB" id="A0A852T2V6"/>
<dbReference type="RefSeq" id="WP_089916442.1">
    <property type="nucleotide sequence ID" value="NZ_BAAAPX010000001.1"/>
</dbReference>
<reference evidence="1 2" key="1">
    <citation type="submission" date="2020-07" db="EMBL/GenBank/DDBJ databases">
        <title>Sequencing the genomes of 1000 actinobacteria strains.</title>
        <authorList>
            <person name="Klenk H.-P."/>
        </authorList>
    </citation>
    <scope>NUCLEOTIDE SEQUENCE [LARGE SCALE GENOMIC DNA]</scope>
    <source>
        <strain evidence="1 2">DSM 23871</strain>
    </source>
</reference>
<organism evidence="1 2">
    <name type="scientific">Leifsonia soli</name>
    <dbReference type="NCBI Taxonomy" id="582665"/>
    <lineage>
        <taxon>Bacteria</taxon>
        <taxon>Bacillati</taxon>
        <taxon>Actinomycetota</taxon>
        <taxon>Actinomycetes</taxon>
        <taxon>Micrococcales</taxon>
        <taxon>Microbacteriaceae</taxon>
        <taxon>Leifsonia</taxon>
    </lineage>
</organism>
<evidence type="ECO:0000313" key="1">
    <source>
        <dbReference type="EMBL" id="NYD75205.1"/>
    </source>
</evidence>
<accession>A0A852T2V6</accession>
<gene>
    <name evidence="1" type="ORF">BJ963_002724</name>
</gene>
<dbReference type="EMBL" id="JACCBJ010000001">
    <property type="protein sequence ID" value="NYD75205.1"/>
    <property type="molecule type" value="Genomic_DNA"/>
</dbReference>
<comment type="caution">
    <text evidence="1">The sequence shown here is derived from an EMBL/GenBank/DDBJ whole genome shotgun (WGS) entry which is preliminary data.</text>
</comment>
<name>A0A852T2V6_9MICO</name>